<dbReference type="AlphaFoldDB" id="A0A914Y552"/>
<dbReference type="GO" id="GO:0000387">
    <property type="term" value="P:spliceosomal snRNP assembly"/>
    <property type="evidence" value="ECO:0007669"/>
    <property type="project" value="InterPro"/>
</dbReference>
<dbReference type="Pfam" id="PF15348">
    <property type="entry name" value="GEMIN8"/>
    <property type="match status" value="1"/>
</dbReference>
<feature type="region of interest" description="Disordered" evidence="1">
    <location>
        <begin position="214"/>
        <end position="242"/>
    </location>
</feature>
<feature type="domain" description="C2H2-type" evidence="2">
    <location>
        <begin position="510"/>
        <end position="535"/>
    </location>
</feature>
<organism evidence="3 4">
    <name type="scientific">Panagrolaimus superbus</name>
    <dbReference type="NCBI Taxonomy" id="310955"/>
    <lineage>
        <taxon>Eukaryota</taxon>
        <taxon>Metazoa</taxon>
        <taxon>Ecdysozoa</taxon>
        <taxon>Nematoda</taxon>
        <taxon>Chromadorea</taxon>
        <taxon>Rhabditida</taxon>
        <taxon>Tylenchina</taxon>
        <taxon>Panagrolaimomorpha</taxon>
        <taxon>Panagrolaimoidea</taxon>
        <taxon>Panagrolaimidae</taxon>
        <taxon>Panagrolaimus</taxon>
    </lineage>
</organism>
<sequence>MDKSSSDHHLAVLEKLRNDPAYAIYWKNWNICQNWMTRNDETYLEYQKSVAWQRAHEDLTSLLDSIKTAEGNVSASVDPSTVGDIPDDGDIVMEESEQLSEFYRISMEHKKQRAAERDRQKEEEEKQPKVEYVDAKDVGIHGISSFNIEKKTFGEKAQEHLAETQKKYGPHAEKIITLEATMNYKFDELISKFAPPLWPNIPFRLKRPVVSSITETAAGDESPDESERPPPIIMAEESPRTRKPITHYDDEEFFNEFRAKNKRRRVKQEIDEPEGEEGNQEQDKQVSHTIDDIPTTSKKAADIKKPPRTSIQKETVTSTPSASTIKRSSAILITPKNEVVEEPDIIPLEHSPPQLQRESISPQFDLSSLYASASSQEKFRKAAASTNSYFLNPNLQKYPRPSDTPPHPRVILPRTVNIRAPATSKFLNHSQNYSLEQPPSVSNPIYTPRGQYHASASSSLLPQYQDKRVRTFHENEAAVKCPDCNLILKNMFAYTTHRNYVHGQAARARIACPEHGCLVMSTSMVGLVRHLNSEHRYCLRHEQRIFKNENEYMDWFRNLVEDGSVSFVRSSGGLQSNDRVSGTVSLMFYCNRSGRKHLNNRVGSLKINAVCPAYFRMTKHQSGYVSVYAQLRHIGHECIPKYKSIESFAPIRSAVNDIELCLQSFKELSKSIIPFEYPMDKNSLVSSCLELLNNVKVDFQRAKLLIDGIIPSEQVEDEAFPAYDDELFKSAADVDIFALPYPKDSATTKNLTSRKSPVLRFESSPELDDEVQILKQSIYNAAANLENTSVAQISPPPGDTPSPPAVLSDLGSTSSKSGKLDTVRNMDEERIKQYRQTPII</sequence>
<name>A0A914Y552_9BILA</name>
<feature type="compositionally biased region" description="Pro residues" evidence="1">
    <location>
        <begin position="794"/>
        <end position="804"/>
    </location>
</feature>
<dbReference type="PANTHER" id="PTHR33936">
    <property type="entry name" value="PROTEIN CBG17840"/>
    <property type="match status" value="1"/>
</dbReference>
<feature type="compositionally biased region" description="Basic and acidic residues" evidence="1">
    <location>
        <begin position="818"/>
        <end position="832"/>
    </location>
</feature>
<reference evidence="4" key="1">
    <citation type="submission" date="2022-11" db="UniProtKB">
        <authorList>
            <consortium name="WormBaseParasite"/>
        </authorList>
    </citation>
    <scope>IDENTIFICATION</scope>
</reference>
<feature type="compositionally biased region" description="Polar residues" evidence="1">
    <location>
        <begin position="309"/>
        <end position="324"/>
    </location>
</feature>
<dbReference type="WBParaSite" id="PSU_v2.g15325.t1">
    <property type="protein sequence ID" value="PSU_v2.g15325.t1"/>
    <property type="gene ID" value="PSU_v2.g15325"/>
</dbReference>
<proteinExistence type="predicted"/>
<feature type="compositionally biased region" description="Basic and acidic residues" evidence="1">
    <location>
        <begin position="281"/>
        <end position="291"/>
    </location>
</feature>
<evidence type="ECO:0000313" key="4">
    <source>
        <dbReference type="WBParaSite" id="PSU_v2.g15325.t1"/>
    </source>
</evidence>
<feature type="domain" description="C2H2-type" evidence="2">
    <location>
        <begin position="479"/>
        <end position="502"/>
    </location>
</feature>
<dbReference type="Proteomes" id="UP000887577">
    <property type="component" value="Unplaced"/>
</dbReference>
<feature type="region of interest" description="Disordered" evidence="1">
    <location>
        <begin position="790"/>
        <end position="840"/>
    </location>
</feature>
<dbReference type="PANTHER" id="PTHR33936:SF24">
    <property type="entry name" value="C2H2-TYPE DOMAIN-CONTAINING PROTEIN"/>
    <property type="match status" value="1"/>
</dbReference>
<evidence type="ECO:0000313" key="3">
    <source>
        <dbReference type="Proteomes" id="UP000887577"/>
    </source>
</evidence>
<protein>
    <submittedName>
        <fullName evidence="4">C2H2-type domain-containing protein</fullName>
    </submittedName>
</protein>
<keyword evidence="3" id="KW-1185">Reference proteome</keyword>
<dbReference type="GO" id="GO:0032797">
    <property type="term" value="C:SMN complex"/>
    <property type="evidence" value="ECO:0007669"/>
    <property type="project" value="InterPro"/>
</dbReference>
<dbReference type="SMART" id="SM00355">
    <property type="entry name" value="ZnF_C2H2"/>
    <property type="match status" value="2"/>
</dbReference>
<feature type="region of interest" description="Disordered" evidence="1">
    <location>
        <begin position="262"/>
        <end position="324"/>
    </location>
</feature>
<evidence type="ECO:0000259" key="2">
    <source>
        <dbReference type="SMART" id="SM00355"/>
    </source>
</evidence>
<feature type="compositionally biased region" description="Acidic residues" evidence="1">
    <location>
        <begin position="271"/>
        <end position="280"/>
    </location>
</feature>
<dbReference type="InterPro" id="IPR052797">
    <property type="entry name" value="RegFact_GeneExpr_CellDeath"/>
</dbReference>
<dbReference type="InterPro" id="IPR013087">
    <property type="entry name" value="Znf_C2H2_type"/>
</dbReference>
<dbReference type="InterPro" id="IPR034754">
    <property type="entry name" value="GEMIN8"/>
</dbReference>
<accession>A0A914Y552</accession>
<evidence type="ECO:0000256" key="1">
    <source>
        <dbReference type="SAM" id="MobiDB-lite"/>
    </source>
</evidence>